<dbReference type="RefSeq" id="WP_187022910.1">
    <property type="nucleotide sequence ID" value="NZ_JACOPB010000008.1"/>
</dbReference>
<evidence type="ECO:0000313" key="1">
    <source>
        <dbReference type="EMBL" id="MBC5709955.1"/>
    </source>
</evidence>
<proteinExistence type="predicted"/>
<name>A0ABR7H9T3_9FIRM</name>
<protein>
    <submittedName>
        <fullName evidence="1">Uncharacterized protein</fullName>
    </submittedName>
</protein>
<sequence length="157" mass="17720">MDYILTNTGKRMSVDNVMKDRFGNLQMQFLETKLEVSREELETILRSYDETKILTLFTDGDAEQNAYSNYSALDEVTVKYDAVVQEARPAVKAKEAVVDENNQILEPAVEAQEAIPEIRDNVITVTMAKLSLVEIQLQELRSDVNDLNLGMAEMLGV</sequence>
<keyword evidence="2" id="KW-1185">Reference proteome</keyword>
<dbReference type="Proteomes" id="UP000634672">
    <property type="component" value="Unassembled WGS sequence"/>
</dbReference>
<comment type="caution">
    <text evidence="1">The sequence shown here is derived from an EMBL/GenBank/DDBJ whole genome shotgun (WGS) entry which is preliminary data.</text>
</comment>
<gene>
    <name evidence="1" type="ORF">H8S75_18515</name>
</gene>
<organism evidence="1 2">
    <name type="scientific">Hungatella hominis</name>
    <dbReference type="NCBI Taxonomy" id="2763050"/>
    <lineage>
        <taxon>Bacteria</taxon>
        <taxon>Bacillati</taxon>
        <taxon>Bacillota</taxon>
        <taxon>Clostridia</taxon>
        <taxon>Lachnospirales</taxon>
        <taxon>Lachnospiraceae</taxon>
        <taxon>Hungatella</taxon>
    </lineage>
</organism>
<reference evidence="1 2" key="1">
    <citation type="submission" date="2020-08" db="EMBL/GenBank/DDBJ databases">
        <title>Genome public.</title>
        <authorList>
            <person name="Liu C."/>
            <person name="Sun Q."/>
        </authorList>
    </citation>
    <scope>NUCLEOTIDE SEQUENCE [LARGE SCALE GENOMIC DNA]</scope>
    <source>
        <strain evidence="1 2">NSJ-66</strain>
    </source>
</reference>
<dbReference type="EMBL" id="JACOPB010000008">
    <property type="protein sequence ID" value="MBC5709955.1"/>
    <property type="molecule type" value="Genomic_DNA"/>
</dbReference>
<accession>A0ABR7H9T3</accession>
<evidence type="ECO:0000313" key="2">
    <source>
        <dbReference type="Proteomes" id="UP000634672"/>
    </source>
</evidence>